<proteinExistence type="inferred from homology"/>
<comment type="similarity">
    <text evidence="1 5 6 11">Belongs to the histidinol dehydrogenase family.</text>
</comment>
<evidence type="ECO:0000256" key="8">
    <source>
        <dbReference type="PIRSR" id="PIRSR000099-2"/>
    </source>
</evidence>
<dbReference type="PANTHER" id="PTHR21256">
    <property type="entry name" value="HISTIDINOL DEHYDROGENASE HDH"/>
    <property type="match status" value="1"/>
</dbReference>
<feature type="binding site" evidence="5 9">
    <location>
        <position position="413"/>
    </location>
    <ligand>
        <name>substrate</name>
    </ligand>
</feature>
<keyword evidence="3 5" id="KW-0862">Zinc</keyword>
<dbReference type="GO" id="GO:0005829">
    <property type="term" value="C:cytosol"/>
    <property type="evidence" value="ECO:0007669"/>
    <property type="project" value="TreeGrafter"/>
</dbReference>
<dbReference type="EC" id="1.1.1.23" evidence="5"/>
<dbReference type="GO" id="GO:0051287">
    <property type="term" value="F:NAD binding"/>
    <property type="evidence" value="ECO:0007669"/>
    <property type="project" value="InterPro"/>
</dbReference>
<feature type="binding site" evidence="5 10">
    <location>
        <position position="354"/>
    </location>
    <ligand>
        <name>Zn(2+)</name>
        <dbReference type="ChEBI" id="CHEBI:29105"/>
    </ligand>
</feature>
<organism evidence="12">
    <name type="scientific">Thermodesulfovibrio aggregans</name>
    <dbReference type="NCBI Taxonomy" id="86166"/>
    <lineage>
        <taxon>Bacteria</taxon>
        <taxon>Pseudomonadati</taxon>
        <taxon>Nitrospirota</taxon>
        <taxon>Thermodesulfovibrionia</taxon>
        <taxon>Thermodesulfovibrionales</taxon>
        <taxon>Thermodesulfovibrionaceae</taxon>
        <taxon>Thermodesulfovibrio</taxon>
    </lineage>
</organism>
<comment type="catalytic activity">
    <reaction evidence="5">
        <text>L-histidinol + 2 NAD(+) + H2O = L-histidine + 2 NADH + 3 H(+)</text>
        <dbReference type="Rhea" id="RHEA:20641"/>
        <dbReference type="ChEBI" id="CHEBI:15377"/>
        <dbReference type="ChEBI" id="CHEBI:15378"/>
        <dbReference type="ChEBI" id="CHEBI:57540"/>
        <dbReference type="ChEBI" id="CHEBI:57595"/>
        <dbReference type="ChEBI" id="CHEBI:57699"/>
        <dbReference type="ChEBI" id="CHEBI:57945"/>
        <dbReference type="EC" id="1.1.1.23"/>
    </reaction>
</comment>
<dbReference type="GO" id="GO:0000105">
    <property type="term" value="P:L-histidine biosynthetic process"/>
    <property type="evidence" value="ECO:0007669"/>
    <property type="project" value="UniProtKB-UniRule"/>
</dbReference>
<feature type="binding site" evidence="5 8">
    <location>
        <position position="207"/>
    </location>
    <ligand>
        <name>NAD(+)</name>
        <dbReference type="ChEBI" id="CHEBI:57540"/>
    </ligand>
</feature>
<dbReference type="InterPro" id="IPR022695">
    <property type="entry name" value="Histidinol_DH_monofunct"/>
</dbReference>
<dbReference type="NCBIfam" id="TIGR00069">
    <property type="entry name" value="hisD"/>
    <property type="match status" value="1"/>
</dbReference>
<keyword evidence="4 5" id="KW-0560">Oxidoreductase</keyword>
<dbReference type="AlphaFoldDB" id="A0A7C4AK03"/>
<feature type="binding site" evidence="5 9">
    <location>
        <position position="252"/>
    </location>
    <ligand>
        <name>substrate</name>
    </ligand>
</feature>
<evidence type="ECO:0000256" key="11">
    <source>
        <dbReference type="RuleBase" id="RU004175"/>
    </source>
</evidence>
<evidence type="ECO:0000256" key="9">
    <source>
        <dbReference type="PIRSR" id="PIRSR000099-3"/>
    </source>
</evidence>
<keyword evidence="5" id="KW-0368">Histidine biosynthesis</keyword>
<dbReference type="Pfam" id="PF00815">
    <property type="entry name" value="Histidinol_dh"/>
    <property type="match status" value="1"/>
</dbReference>
<gene>
    <name evidence="5 12" type="primary">hisD</name>
    <name evidence="12" type="ORF">ENV75_05440</name>
</gene>
<dbReference type="PROSITE" id="PS00611">
    <property type="entry name" value="HISOL_DEHYDROGENASE"/>
    <property type="match status" value="1"/>
</dbReference>
<evidence type="ECO:0000256" key="10">
    <source>
        <dbReference type="PIRSR" id="PIRSR000099-4"/>
    </source>
</evidence>
<evidence type="ECO:0000256" key="2">
    <source>
        <dbReference type="ARBA" id="ARBA00022723"/>
    </source>
</evidence>
<dbReference type="FunFam" id="3.40.50.1980:FF:000001">
    <property type="entry name" value="Histidinol dehydrogenase"/>
    <property type="match status" value="1"/>
</dbReference>
<comment type="cofactor">
    <cofactor evidence="5 10">
        <name>Zn(2+)</name>
        <dbReference type="ChEBI" id="CHEBI:29105"/>
    </cofactor>
    <text evidence="5 10">Binds 1 zinc ion per subunit.</text>
</comment>
<keyword evidence="5" id="KW-0028">Amino-acid biosynthesis</keyword>
<dbReference type="PANTHER" id="PTHR21256:SF2">
    <property type="entry name" value="HISTIDINE BIOSYNTHESIS TRIFUNCTIONAL PROTEIN"/>
    <property type="match status" value="1"/>
</dbReference>
<feature type="binding site" evidence="5 9">
    <location>
        <position position="230"/>
    </location>
    <ligand>
        <name>substrate</name>
    </ligand>
</feature>
<feature type="binding site" evidence="5 10">
    <location>
        <position position="413"/>
    </location>
    <ligand>
        <name>Zn(2+)</name>
        <dbReference type="ChEBI" id="CHEBI:29105"/>
    </ligand>
</feature>
<feature type="binding site" evidence="5 10">
    <location>
        <position position="252"/>
    </location>
    <ligand>
        <name>Zn(2+)</name>
        <dbReference type="ChEBI" id="CHEBI:29105"/>
    </ligand>
</feature>
<feature type="binding site" evidence="5 8">
    <location>
        <position position="123"/>
    </location>
    <ligand>
        <name>NAD(+)</name>
        <dbReference type="ChEBI" id="CHEBI:57540"/>
    </ligand>
</feature>
<dbReference type="PRINTS" id="PR00083">
    <property type="entry name" value="HOLDHDRGNASE"/>
</dbReference>
<feature type="binding site" evidence="5 9">
    <location>
        <position position="321"/>
    </location>
    <ligand>
        <name>substrate</name>
    </ligand>
</feature>
<name>A0A7C4AK03_9BACT</name>
<feature type="active site" description="Proton acceptor" evidence="5 7">
    <location>
        <position position="320"/>
    </location>
</feature>
<dbReference type="Gene3D" id="1.20.5.1300">
    <property type="match status" value="1"/>
</dbReference>
<dbReference type="CDD" id="cd06572">
    <property type="entry name" value="Histidinol_dh"/>
    <property type="match status" value="1"/>
</dbReference>
<protein>
    <recommendedName>
        <fullName evidence="5">Histidinol dehydrogenase</fullName>
        <shortName evidence="5">HDH</shortName>
        <ecNumber evidence="5">1.1.1.23</ecNumber>
    </recommendedName>
</protein>
<dbReference type="UniPathway" id="UPA00031">
    <property type="reaction ID" value="UER00014"/>
</dbReference>
<comment type="caution">
    <text evidence="12">The sequence shown here is derived from an EMBL/GenBank/DDBJ whole genome shotgun (WGS) entry which is preliminary data.</text>
</comment>
<feature type="binding site" evidence="5 10">
    <location>
        <position position="255"/>
    </location>
    <ligand>
        <name>Zn(2+)</name>
        <dbReference type="ChEBI" id="CHEBI:29105"/>
    </ligand>
</feature>
<dbReference type="PIRSF" id="PIRSF000099">
    <property type="entry name" value="Histidinol_dh"/>
    <property type="match status" value="1"/>
</dbReference>
<evidence type="ECO:0000313" key="12">
    <source>
        <dbReference type="EMBL" id="HGG99873.1"/>
    </source>
</evidence>
<evidence type="ECO:0000256" key="6">
    <source>
        <dbReference type="PIRNR" id="PIRNR000099"/>
    </source>
</evidence>
<dbReference type="GO" id="GO:0004399">
    <property type="term" value="F:histidinol dehydrogenase activity"/>
    <property type="evidence" value="ECO:0007669"/>
    <property type="project" value="UniProtKB-UniRule"/>
</dbReference>
<sequence>MQIIRNDLELQKFIKKLHRRSFSQPRIETEIKKILYEVAKKGDKALLKYNKIFDKHTMPIKIPSEEIIKNAKKVPKDVLKSLKFARDRIRKFHKRQLEKSWHYKEEDIVLGQIIRPIERVGAYIPGGKASYPSTVLMNIIPAQIAGVREIAVCIPTPFGELNPAVCAALKLLEINEVYRVGGAQAIGAMAFGTETIKKVDKIVGPGNIYVATAKKLVFGEVDIDMIAGPSEILIIADSSANPKFVASDMISQAEHDEMACSIVITISEKVAEFVKKEILKQLKDLSKASIAKKSLKNFGAIIIVKSLKDACEVVNTIAPEHLEIMTENPEKLLPFIKNAGAIFLGHWSPEPVGDYVAGPNHTLPTSGTARFFSPLGVYDFIKRSSLIKTGKRGFKKLSEHIEVLASLEGLQAHANTVRIRKST</sequence>
<dbReference type="Gene3D" id="3.40.50.1980">
    <property type="entry name" value="Nitrogenase molybdenum iron protein domain"/>
    <property type="match status" value="2"/>
</dbReference>
<feature type="active site" description="Proton acceptor" evidence="5 7">
    <location>
        <position position="321"/>
    </location>
</feature>
<evidence type="ECO:0000256" key="3">
    <source>
        <dbReference type="ARBA" id="ARBA00022833"/>
    </source>
</evidence>
<evidence type="ECO:0000256" key="4">
    <source>
        <dbReference type="ARBA" id="ARBA00023002"/>
    </source>
</evidence>
<evidence type="ECO:0000256" key="7">
    <source>
        <dbReference type="PIRSR" id="PIRSR000099-1"/>
    </source>
</evidence>
<keyword evidence="2 5" id="KW-0479">Metal-binding</keyword>
<feature type="binding site" evidence="5 8">
    <location>
        <position position="184"/>
    </location>
    <ligand>
        <name>NAD(+)</name>
        <dbReference type="ChEBI" id="CHEBI:57540"/>
    </ligand>
</feature>
<dbReference type="InterPro" id="IPR012131">
    <property type="entry name" value="Hstdl_DH"/>
</dbReference>
<feature type="binding site" evidence="5 9">
    <location>
        <position position="408"/>
    </location>
    <ligand>
        <name>substrate</name>
    </ligand>
</feature>
<comment type="function">
    <text evidence="5">Catalyzes the sequential NAD-dependent oxidations of L-histidinol to L-histidinaldehyde and then to L-histidine.</text>
</comment>
<dbReference type="HAMAP" id="MF_01024">
    <property type="entry name" value="HisD"/>
    <property type="match status" value="1"/>
</dbReference>
<dbReference type="FunFam" id="3.40.50.1980:FF:000026">
    <property type="entry name" value="Histidinol dehydrogenase"/>
    <property type="match status" value="1"/>
</dbReference>
<feature type="binding site" evidence="5 9">
    <location>
        <position position="255"/>
    </location>
    <ligand>
        <name>substrate</name>
    </ligand>
</feature>
<evidence type="ECO:0000256" key="5">
    <source>
        <dbReference type="HAMAP-Rule" id="MF_01024"/>
    </source>
</evidence>
<comment type="pathway">
    <text evidence="5">Amino-acid biosynthesis; L-histidine biosynthesis; L-histidine from 5-phospho-alpha-D-ribose 1-diphosphate: step 9/9.</text>
</comment>
<dbReference type="SUPFAM" id="SSF53720">
    <property type="entry name" value="ALDH-like"/>
    <property type="match status" value="1"/>
</dbReference>
<reference evidence="12" key="1">
    <citation type="journal article" date="2020" name="mSystems">
        <title>Genome- and Community-Level Interaction Insights into Carbon Utilization and Element Cycling Functions of Hydrothermarchaeota in Hydrothermal Sediment.</title>
        <authorList>
            <person name="Zhou Z."/>
            <person name="Liu Y."/>
            <person name="Xu W."/>
            <person name="Pan J."/>
            <person name="Luo Z.H."/>
            <person name="Li M."/>
        </authorList>
    </citation>
    <scope>NUCLEOTIDE SEQUENCE [LARGE SCALE GENOMIC DNA]</scope>
    <source>
        <strain evidence="12">SpSt-788</strain>
    </source>
</reference>
<dbReference type="InterPro" id="IPR016161">
    <property type="entry name" value="Ald_DH/histidinol_DH"/>
</dbReference>
<feature type="binding site" evidence="5 9">
    <location>
        <position position="354"/>
    </location>
    <ligand>
        <name>substrate</name>
    </ligand>
</feature>
<dbReference type="EMBL" id="DTHO01000060">
    <property type="protein sequence ID" value="HGG99873.1"/>
    <property type="molecule type" value="Genomic_DNA"/>
</dbReference>
<keyword evidence="5 8" id="KW-0520">NAD</keyword>
<dbReference type="GO" id="GO:0008270">
    <property type="term" value="F:zinc ion binding"/>
    <property type="evidence" value="ECO:0007669"/>
    <property type="project" value="UniProtKB-UniRule"/>
</dbReference>
<evidence type="ECO:0000256" key="1">
    <source>
        <dbReference type="ARBA" id="ARBA00010178"/>
    </source>
</evidence>
<accession>A0A7C4AK03</accession>
<dbReference type="InterPro" id="IPR001692">
    <property type="entry name" value="Histidinol_DH_CS"/>
</dbReference>